<dbReference type="InterPro" id="IPR052854">
    <property type="entry name" value="Serpentine_rcpt_epsilon"/>
</dbReference>
<dbReference type="OMA" id="TEDHYIA"/>
<accession>A8X2V6</accession>
<dbReference type="RefSeq" id="XP_045093288.1">
    <property type="nucleotide sequence ID" value="XM_045237262.1"/>
</dbReference>
<reference evidence="6 7" key="2">
    <citation type="journal article" date="2011" name="PLoS Genet.">
        <title>Caenorhabditis briggsae recombinant inbred line genotypes reveal inter-strain incompatibility and the evolution of recombination.</title>
        <authorList>
            <person name="Ross J.A."/>
            <person name="Koboldt D.C."/>
            <person name="Staisch J.E."/>
            <person name="Chamberlin H.M."/>
            <person name="Gupta B.P."/>
            <person name="Miller R.D."/>
            <person name="Baird S.E."/>
            <person name="Haag E.S."/>
        </authorList>
    </citation>
    <scope>NUCLEOTIDE SEQUENCE [LARGE SCALE GENOMIC DNA]</scope>
    <source>
        <strain evidence="6 7">AF16</strain>
    </source>
</reference>
<dbReference type="KEGG" id="cbr:CBG_06692"/>
<evidence type="ECO:0000313" key="7">
    <source>
        <dbReference type="Proteomes" id="UP000008549"/>
    </source>
</evidence>
<dbReference type="InterPro" id="IPR019408">
    <property type="entry name" value="7TM_GPCR_serpentine_rcpt_Srab"/>
</dbReference>
<keyword evidence="7" id="KW-1185">Reference proteome</keyword>
<evidence type="ECO:0000256" key="4">
    <source>
        <dbReference type="ARBA" id="ARBA00023136"/>
    </source>
</evidence>
<dbReference type="InParanoid" id="A8X2V6"/>
<evidence type="ECO:0000256" key="2">
    <source>
        <dbReference type="ARBA" id="ARBA00022692"/>
    </source>
</evidence>
<evidence type="ECO:0000313" key="8">
    <source>
        <dbReference type="WormBase" id="CBG06692"/>
    </source>
</evidence>
<feature type="transmembrane region" description="Helical" evidence="5">
    <location>
        <begin position="20"/>
        <end position="44"/>
    </location>
</feature>
<dbReference type="PANTHER" id="PTHR47518">
    <property type="entry name" value="SERPENTINE RECEPTOR CLASS EPSILON-13-RELATED"/>
    <property type="match status" value="1"/>
</dbReference>
<feature type="transmembrane region" description="Helical" evidence="5">
    <location>
        <begin position="250"/>
        <end position="271"/>
    </location>
</feature>
<proteinExistence type="predicted"/>
<reference evidence="6 7" key="1">
    <citation type="journal article" date="2003" name="PLoS Biol.">
        <title>The genome sequence of Caenorhabditis briggsae: a platform for comparative genomics.</title>
        <authorList>
            <person name="Stein L.D."/>
            <person name="Bao Z."/>
            <person name="Blasiar D."/>
            <person name="Blumenthal T."/>
            <person name="Brent M.R."/>
            <person name="Chen N."/>
            <person name="Chinwalla A."/>
            <person name="Clarke L."/>
            <person name="Clee C."/>
            <person name="Coghlan A."/>
            <person name="Coulson A."/>
            <person name="D'Eustachio P."/>
            <person name="Fitch D.H."/>
            <person name="Fulton L.A."/>
            <person name="Fulton R.E."/>
            <person name="Griffiths-Jones S."/>
            <person name="Harris T.W."/>
            <person name="Hillier L.W."/>
            <person name="Kamath R."/>
            <person name="Kuwabara P.E."/>
            <person name="Mardis E.R."/>
            <person name="Marra M.A."/>
            <person name="Miner T.L."/>
            <person name="Minx P."/>
            <person name="Mullikin J.C."/>
            <person name="Plumb R.W."/>
            <person name="Rogers J."/>
            <person name="Schein J.E."/>
            <person name="Sohrmann M."/>
            <person name="Spieth J."/>
            <person name="Stajich J.E."/>
            <person name="Wei C."/>
            <person name="Willey D."/>
            <person name="Wilson R.K."/>
            <person name="Durbin R."/>
            <person name="Waterston R.H."/>
        </authorList>
    </citation>
    <scope>NUCLEOTIDE SEQUENCE [LARGE SCALE GENOMIC DNA]</scope>
    <source>
        <strain evidence="6 7">AF16</strain>
    </source>
</reference>
<keyword evidence="4 5" id="KW-0472">Membrane</keyword>
<dbReference type="Proteomes" id="UP000008549">
    <property type="component" value="Unassembled WGS sequence"/>
</dbReference>
<feature type="transmembrane region" description="Helical" evidence="5">
    <location>
        <begin position="56"/>
        <end position="83"/>
    </location>
</feature>
<protein>
    <submittedName>
        <fullName evidence="6">Protein CBG06692</fullName>
    </submittedName>
</protein>
<dbReference type="EMBL" id="HE601320">
    <property type="protein sequence ID" value="CAP26966.2"/>
    <property type="molecule type" value="Genomic_DNA"/>
</dbReference>
<feature type="transmembrane region" description="Helical" evidence="5">
    <location>
        <begin position="199"/>
        <end position="218"/>
    </location>
</feature>
<dbReference type="GeneID" id="8589600"/>
<organism evidence="6 7">
    <name type="scientific">Caenorhabditis briggsae</name>
    <dbReference type="NCBI Taxonomy" id="6238"/>
    <lineage>
        <taxon>Eukaryota</taxon>
        <taxon>Metazoa</taxon>
        <taxon>Ecdysozoa</taxon>
        <taxon>Nematoda</taxon>
        <taxon>Chromadorea</taxon>
        <taxon>Rhabditida</taxon>
        <taxon>Rhabditina</taxon>
        <taxon>Rhabditomorpha</taxon>
        <taxon>Rhabditoidea</taxon>
        <taxon>Rhabditidae</taxon>
        <taxon>Peloderinae</taxon>
        <taxon>Caenorhabditis</taxon>
    </lineage>
</organism>
<sequence length="375" mass="42904">MNRSWEEIFMENCGPARIQLLSIISSLALVPLASLFFGSICAFYNSRKNFHPLFSFCFLTLLTLYYTSTTILAIRNIIFSIFGDNFQQPERNADIIIRNCERLYMAINFYIPPLIAISILERLIATTFSRYYEHARPWYLLAIGLFCAKLSKTVTVSSNISISVKDIKVLSTNKMLSILVYIEFSNRHVLLAAVSTKNIQTLFAITCSVSLCLLLLANRAKSKHGRAKSALSERYQVNENVRALRVQIPVVVIDTVIQTMFLCSDMFWNAGQVLNLNNCYDDDWYLNKFTAFRLIGFTLQYFIPCIVMFHFTQFCCNSIRRRPNRRIKSVSPHPETTPITVLSIRNVLGMPLTGEHVGASGQEAHFKNLHDQWNA</sequence>
<gene>
    <name evidence="6 8" type="ORF">CBG06692</name>
    <name evidence="6" type="ORF">CBG_06692</name>
</gene>
<dbReference type="FunCoup" id="A8X2V6">
    <property type="interactions" value="3"/>
</dbReference>
<feature type="transmembrane region" description="Helical" evidence="5">
    <location>
        <begin position="291"/>
        <end position="316"/>
    </location>
</feature>
<keyword evidence="3 5" id="KW-1133">Transmembrane helix</keyword>
<dbReference type="AlphaFoldDB" id="A8X2V6"/>
<evidence type="ECO:0000313" key="6">
    <source>
        <dbReference type="EMBL" id="CAP26966.2"/>
    </source>
</evidence>
<dbReference type="Pfam" id="PF10292">
    <property type="entry name" value="7TM_GPCR_Srab"/>
    <property type="match status" value="1"/>
</dbReference>
<name>A8X2V6_CAEBR</name>
<evidence type="ECO:0000256" key="3">
    <source>
        <dbReference type="ARBA" id="ARBA00022989"/>
    </source>
</evidence>
<evidence type="ECO:0000256" key="5">
    <source>
        <dbReference type="SAM" id="Phobius"/>
    </source>
</evidence>
<feature type="transmembrane region" description="Helical" evidence="5">
    <location>
        <begin position="103"/>
        <end position="125"/>
    </location>
</feature>
<keyword evidence="2 5" id="KW-0812">Transmembrane</keyword>
<dbReference type="WormBase" id="CBG06692">
    <property type="protein sequence ID" value="CBP45297"/>
    <property type="gene ID" value="WBGene00028933"/>
</dbReference>
<evidence type="ECO:0000256" key="1">
    <source>
        <dbReference type="ARBA" id="ARBA00004141"/>
    </source>
</evidence>
<dbReference type="GO" id="GO:0016020">
    <property type="term" value="C:membrane"/>
    <property type="evidence" value="ECO:0007669"/>
    <property type="project" value="UniProtKB-SubCell"/>
</dbReference>
<dbReference type="CTD" id="8589600"/>
<dbReference type="PANTHER" id="PTHR47518:SF8">
    <property type="entry name" value="G PROTEIN-COUPLED RECEPTOR"/>
    <property type="match status" value="1"/>
</dbReference>
<dbReference type="eggNOG" id="ENOG502RR55">
    <property type="taxonomic scope" value="Eukaryota"/>
</dbReference>
<dbReference type="STRING" id="6238.A8X2V6"/>
<comment type="subcellular location">
    <subcellularLocation>
        <location evidence="1">Membrane</location>
        <topology evidence="1">Multi-pass membrane protein</topology>
    </subcellularLocation>
</comment>
<dbReference type="HOGENOM" id="CLU_072668_0_0_1"/>